<comment type="caution">
    <text evidence="1">The sequence shown here is derived from an EMBL/GenBank/DDBJ whole genome shotgun (WGS) entry which is preliminary data.</text>
</comment>
<evidence type="ECO:0000313" key="1">
    <source>
        <dbReference type="EMBL" id="KAG0570788.1"/>
    </source>
</evidence>
<sequence>MKGIHYCVYGRFFGENQKIGAEMVKDKSKGAKVGLATGSLLGEAPKMLRKQYSHNWWAWRGTGRRPELDHK</sequence>
<dbReference type="AlphaFoldDB" id="A0A8T0HIE7"/>
<protein>
    <submittedName>
        <fullName evidence="1">Uncharacterized protein</fullName>
    </submittedName>
</protein>
<name>A0A8T0HIE7_CERPU</name>
<reference evidence="1 2" key="1">
    <citation type="submission" date="2020-06" db="EMBL/GenBank/DDBJ databases">
        <title>WGS assembly of Ceratodon purpureus strain R40.</title>
        <authorList>
            <person name="Carey S.B."/>
            <person name="Jenkins J."/>
            <person name="Shu S."/>
            <person name="Lovell J.T."/>
            <person name="Sreedasyam A."/>
            <person name="Maumus F."/>
            <person name="Tiley G.P."/>
            <person name="Fernandez-Pozo N."/>
            <person name="Barry K."/>
            <person name="Chen C."/>
            <person name="Wang M."/>
            <person name="Lipzen A."/>
            <person name="Daum C."/>
            <person name="Saski C.A."/>
            <person name="Payton A.C."/>
            <person name="Mcbreen J.C."/>
            <person name="Conrad R.E."/>
            <person name="Kollar L.M."/>
            <person name="Olsson S."/>
            <person name="Huttunen S."/>
            <person name="Landis J.B."/>
            <person name="Wickett N.J."/>
            <person name="Johnson M.G."/>
            <person name="Rensing S.A."/>
            <person name="Grimwood J."/>
            <person name="Schmutz J."/>
            <person name="Mcdaniel S.F."/>
        </authorList>
    </citation>
    <scope>NUCLEOTIDE SEQUENCE [LARGE SCALE GENOMIC DNA]</scope>
    <source>
        <strain evidence="1 2">R40</strain>
    </source>
</reference>
<proteinExistence type="predicted"/>
<dbReference type="EMBL" id="CM026427">
    <property type="protein sequence ID" value="KAG0570788.1"/>
    <property type="molecule type" value="Genomic_DNA"/>
</dbReference>
<organism evidence="1 2">
    <name type="scientific">Ceratodon purpureus</name>
    <name type="common">Fire moss</name>
    <name type="synonym">Dicranum purpureum</name>
    <dbReference type="NCBI Taxonomy" id="3225"/>
    <lineage>
        <taxon>Eukaryota</taxon>
        <taxon>Viridiplantae</taxon>
        <taxon>Streptophyta</taxon>
        <taxon>Embryophyta</taxon>
        <taxon>Bryophyta</taxon>
        <taxon>Bryophytina</taxon>
        <taxon>Bryopsida</taxon>
        <taxon>Dicranidae</taxon>
        <taxon>Pseudoditrichales</taxon>
        <taxon>Ditrichaceae</taxon>
        <taxon>Ceratodon</taxon>
    </lineage>
</organism>
<keyword evidence="2" id="KW-1185">Reference proteome</keyword>
<gene>
    <name evidence="1" type="ORF">KC19_6G188000</name>
</gene>
<evidence type="ECO:0000313" key="2">
    <source>
        <dbReference type="Proteomes" id="UP000822688"/>
    </source>
</evidence>
<dbReference type="Proteomes" id="UP000822688">
    <property type="component" value="Chromosome 6"/>
</dbReference>
<accession>A0A8T0HIE7</accession>